<dbReference type="OrthoDB" id="9764669at2"/>
<evidence type="ECO:0000259" key="13">
    <source>
        <dbReference type="Pfam" id="PF07715"/>
    </source>
</evidence>
<dbReference type="CDD" id="cd01347">
    <property type="entry name" value="ligand_gated_channel"/>
    <property type="match status" value="1"/>
</dbReference>
<dbReference type="InterPro" id="IPR037066">
    <property type="entry name" value="Plug_dom_sf"/>
</dbReference>
<dbReference type="InterPro" id="IPR000531">
    <property type="entry name" value="Beta-barrel_TonB"/>
</dbReference>
<dbReference type="RefSeq" id="WP_015753870.1">
    <property type="nucleotide sequence ID" value="NC_013222.1"/>
</dbReference>
<evidence type="ECO:0000313" key="15">
    <source>
        <dbReference type="Proteomes" id="UP000009049"/>
    </source>
</evidence>
<dbReference type="InterPro" id="IPR039426">
    <property type="entry name" value="TonB-dep_rcpt-like"/>
</dbReference>
<feature type="domain" description="TonB-dependent receptor plug" evidence="13">
    <location>
        <begin position="65"/>
        <end position="168"/>
    </location>
</feature>
<dbReference type="GO" id="GO:0044718">
    <property type="term" value="P:siderophore transmembrane transport"/>
    <property type="evidence" value="ECO:0007669"/>
    <property type="project" value="TreeGrafter"/>
</dbReference>
<dbReference type="AlphaFoldDB" id="A4CJK7"/>
<dbReference type="PANTHER" id="PTHR30069:SF29">
    <property type="entry name" value="HEMOGLOBIN AND HEMOGLOBIN-HAPTOGLOBIN-BINDING PROTEIN 1-RELATED"/>
    <property type="match status" value="1"/>
</dbReference>
<evidence type="ECO:0000256" key="6">
    <source>
        <dbReference type="ARBA" id="ARBA00023077"/>
    </source>
</evidence>
<keyword evidence="3 10" id="KW-1134">Transmembrane beta strand</keyword>
<keyword evidence="5" id="KW-0732">Signal</keyword>
<keyword evidence="2 10" id="KW-0813">Transport</keyword>
<protein>
    <submittedName>
        <fullName evidence="14">Outer membrane receptor for transport of vitamin B, putative</fullName>
    </submittedName>
</protein>
<evidence type="ECO:0000256" key="8">
    <source>
        <dbReference type="ARBA" id="ARBA00023170"/>
    </source>
</evidence>
<reference evidence="14 15" key="1">
    <citation type="journal article" date="2009" name="J. Bacteriol.">
        <title>Complete genome sequence of Robiginitalea biformata HTCC2501.</title>
        <authorList>
            <person name="Oh H.M."/>
            <person name="Giovannoni S.J."/>
            <person name="Lee K."/>
            <person name="Ferriera S."/>
            <person name="Johnson J."/>
            <person name="Cho J.C."/>
        </authorList>
    </citation>
    <scope>NUCLEOTIDE SEQUENCE [LARGE SCALE GENOMIC DNA]</scope>
    <source>
        <strain evidence="15">ATCC BAA-864 / HTCC2501 / KCTC 12146</strain>
    </source>
</reference>
<keyword evidence="15" id="KW-1185">Reference proteome</keyword>
<organism evidence="14 15">
    <name type="scientific">Robiginitalea biformata (strain ATCC BAA-864 / DSM 15991 / KCTC 12146 / HTCC2501)</name>
    <dbReference type="NCBI Taxonomy" id="313596"/>
    <lineage>
        <taxon>Bacteria</taxon>
        <taxon>Pseudomonadati</taxon>
        <taxon>Bacteroidota</taxon>
        <taxon>Flavobacteriia</taxon>
        <taxon>Flavobacteriales</taxon>
        <taxon>Flavobacteriaceae</taxon>
        <taxon>Robiginitalea</taxon>
    </lineage>
</organism>
<accession>A4CJK7</accession>
<dbReference type="HOGENOM" id="CLU_008287_18_0_10"/>
<evidence type="ECO:0000256" key="5">
    <source>
        <dbReference type="ARBA" id="ARBA00022729"/>
    </source>
</evidence>
<evidence type="ECO:0000256" key="4">
    <source>
        <dbReference type="ARBA" id="ARBA00022692"/>
    </source>
</evidence>
<dbReference type="InterPro" id="IPR036942">
    <property type="entry name" value="Beta-barrel_TonB_sf"/>
</dbReference>
<dbReference type="Pfam" id="PF07715">
    <property type="entry name" value="Plug"/>
    <property type="match status" value="1"/>
</dbReference>
<dbReference type="InterPro" id="IPR012910">
    <property type="entry name" value="Plug_dom"/>
</dbReference>
<dbReference type="Proteomes" id="UP000009049">
    <property type="component" value="Chromosome"/>
</dbReference>
<keyword evidence="8 14" id="KW-0675">Receptor</keyword>
<keyword evidence="4 10" id="KW-0812">Transmembrane</keyword>
<feature type="domain" description="TonB-dependent receptor-like beta-barrel" evidence="12">
    <location>
        <begin position="235"/>
        <end position="685"/>
    </location>
</feature>
<evidence type="ECO:0000256" key="10">
    <source>
        <dbReference type="PROSITE-ProRule" id="PRU01360"/>
    </source>
</evidence>
<dbReference type="EMBL" id="CP001712">
    <property type="protein sequence ID" value="EAR17115.1"/>
    <property type="molecule type" value="Genomic_DNA"/>
</dbReference>
<dbReference type="PROSITE" id="PS52016">
    <property type="entry name" value="TONB_DEPENDENT_REC_3"/>
    <property type="match status" value="1"/>
</dbReference>
<dbReference type="Gene3D" id="2.40.170.20">
    <property type="entry name" value="TonB-dependent receptor, beta-barrel domain"/>
    <property type="match status" value="1"/>
</dbReference>
<evidence type="ECO:0000256" key="7">
    <source>
        <dbReference type="ARBA" id="ARBA00023136"/>
    </source>
</evidence>
<dbReference type="GO" id="GO:0015344">
    <property type="term" value="F:siderophore uptake transmembrane transporter activity"/>
    <property type="evidence" value="ECO:0007669"/>
    <property type="project" value="TreeGrafter"/>
</dbReference>
<keyword evidence="6 11" id="KW-0798">TonB box</keyword>
<name>A4CJK7_ROBBH</name>
<evidence type="ECO:0000256" key="1">
    <source>
        <dbReference type="ARBA" id="ARBA00004571"/>
    </source>
</evidence>
<dbReference type="SUPFAM" id="SSF56935">
    <property type="entry name" value="Porins"/>
    <property type="match status" value="1"/>
</dbReference>
<gene>
    <name evidence="14" type="ordered locus">RB2501_09435</name>
</gene>
<proteinExistence type="inferred from homology"/>
<evidence type="ECO:0000256" key="3">
    <source>
        <dbReference type="ARBA" id="ARBA00022452"/>
    </source>
</evidence>
<dbReference type="GO" id="GO:0009279">
    <property type="term" value="C:cell outer membrane"/>
    <property type="evidence" value="ECO:0007669"/>
    <property type="project" value="UniProtKB-SubCell"/>
</dbReference>
<evidence type="ECO:0000256" key="11">
    <source>
        <dbReference type="RuleBase" id="RU003357"/>
    </source>
</evidence>
<evidence type="ECO:0000256" key="2">
    <source>
        <dbReference type="ARBA" id="ARBA00022448"/>
    </source>
</evidence>
<dbReference type="Pfam" id="PF00593">
    <property type="entry name" value="TonB_dep_Rec_b-barrel"/>
    <property type="match status" value="1"/>
</dbReference>
<dbReference type="eggNOG" id="COG4771">
    <property type="taxonomic scope" value="Bacteria"/>
</dbReference>
<dbReference type="Gene3D" id="2.170.130.10">
    <property type="entry name" value="TonB-dependent receptor, plug domain"/>
    <property type="match status" value="1"/>
</dbReference>
<comment type="similarity">
    <text evidence="10 11">Belongs to the TonB-dependent receptor family.</text>
</comment>
<dbReference type="KEGG" id="rbi:RB2501_09435"/>
<evidence type="ECO:0000313" key="14">
    <source>
        <dbReference type="EMBL" id="EAR17115.1"/>
    </source>
</evidence>
<keyword evidence="7 10" id="KW-0472">Membrane</keyword>
<dbReference type="STRING" id="313596.RB2501_09435"/>
<dbReference type="PANTHER" id="PTHR30069">
    <property type="entry name" value="TONB-DEPENDENT OUTER MEMBRANE RECEPTOR"/>
    <property type="match status" value="1"/>
</dbReference>
<keyword evidence="9 10" id="KW-0998">Cell outer membrane</keyword>
<sequence>MSQNRPPVAFYFYLTCLFFGLNSLGSWHAGAQESPGENRVAEDSILPTYLQEVVLTATRTERQVSSLPLPVTLVSADRIEKAGAVRLGEILSEQTGIITVADESGFEGVQIQGVASDYILILMDGVPLVGRSAGNFDLQRLAVGNIKQVEVVKGPSSSLYGSEALGGVINIITEKPNTESLEGSVDYRIGRFAQQDMNLNLKQRRGAFRYGLFANRFSSEGYDLTPETAGQTVNPFENYTLQGRFYYDFSDRFSLFTSSRFYDQVQDAGLSVGETDYEGDSHQREWNFHTRGEHAWSDALEMEYEFYYTNFQADERLADPLTDTVLSDSDFDQRLLRPEIRGTYTLNGGGKLTAGTGLQFEQLDRTYFDRAVSFGSQYVYAQYDFNPVDRLNVIAGARYDNHSEYNDQLSPKLAVRYRLSDVTALKASVGYGFKAPDFRQLYFDYTNSTVGYTVLGYNVAGRKLTELDEQGQISQIVVPISDLDAPLQAESSVGYNAGIAFRLKRWNAELNLFRNDFSNLIDTRIIARKTNGQNVFSYVNFDEIFTAGAEVNATYKLSENISLNAGYQLLYAYDKTQREAVADGSVFARDATNQTVALSRSDYFGLPNRSRHNANLKLYYDIPDWGLDFNFRLLYRSRYAQFDTNGNGLIDSYDTSFVDGYALAHAAVSKTFLKDFTLQVGANNLFGYTDPDIPTQPGRVLFTKINYQF</sequence>
<evidence type="ECO:0000259" key="12">
    <source>
        <dbReference type="Pfam" id="PF00593"/>
    </source>
</evidence>
<comment type="subcellular location">
    <subcellularLocation>
        <location evidence="1 10">Cell outer membrane</location>
        <topology evidence="1 10">Multi-pass membrane protein</topology>
    </subcellularLocation>
</comment>
<evidence type="ECO:0000256" key="9">
    <source>
        <dbReference type="ARBA" id="ARBA00023237"/>
    </source>
</evidence>